<dbReference type="Proteomes" id="UP000323337">
    <property type="component" value="Unassembled WGS sequence"/>
</dbReference>
<dbReference type="InterPro" id="IPR011335">
    <property type="entry name" value="Restrct_endonuc-II-like"/>
</dbReference>
<dbReference type="GO" id="GO:0005524">
    <property type="term" value="F:ATP binding"/>
    <property type="evidence" value="ECO:0007669"/>
    <property type="project" value="UniProtKB-KW"/>
</dbReference>
<dbReference type="InterPro" id="IPR011579">
    <property type="entry name" value="ATPase_dom"/>
</dbReference>
<dbReference type="InterPro" id="IPR027417">
    <property type="entry name" value="P-loop_NTPase"/>
</dbReference>
<evidence type="ECO:0000259" key="1">
    <source>
        <dbReference type="Pfam" id="PF01637"/>
    </source>
</evidence>
<evidence type="ECO:0000313" key="3">
    <source>
        <dbReference type="EMBL" id="TYB34246.1"/>
    </source>
</evidence>
<dbReference type="InterPro" id="IPR004256">
    <property type="entry name" value="DUF234"/>
</dbReference>
<sequence length="467" mass="54779">MNTPDFLNREKELNFLHSQFARKEASFIVIYGRRRVGKTSLIKEFIKDKSSLFFMADKQSEKGILDRFAKTASTFLEDEFLEKLTFNTWEDFFGYITQKLDESKKYVLVIDEFQYLPDINHAFPSILQRIWDEKLKDKNIMLILCGSLINMMCSTTLSYQSPLYGRRTGQIKLDPISFDYCHNFFPGIDERKLIEYYSVTGGIPKYMEMFDATNDILFDIKTNVLSKNSYLYNEPRFILNEEVTETATYFSILKAIAAGDHKIGKIASIVGVKTNVLAKYFNVLADLQIIERQVPVTEENPEKSKKGLYFIKDNFFRFWFRYVFPYQSFLEIERDDVVLKEIRKSFSIFVSFVYENLCLQKIPDLTQNGIINFEIEKWGRWWSKDEEIDIVATSQKHKNILFGECKWSDTPTGVSVYADLKAKAKKVKWHTDERNEYYILFSKSGFTEDLMDINEKTSSLILIDSIV</sequence>
<keyword evidence="3" id="KW-0067">ATP-binding</keyword>
<protein>
    <submittedName>
        <fullName evidence="3">ATP-binding protein</fullName>
    </submittedName>
</protein>
<proteinExistence type="predicted"/>
<keyword evidence="3" id="KW-0547">Nucleotide-binding</keyword>
<evidence type="ECO:0000313" key="4">
    <source>
        <dbReference type="Proteomes" id="UP000323337"/>
    </source>
</evidence>
<name>A0A5D0MML7_FLESI</name>
<dbReference type="SUPFAM" id="SSF52980">
    <property type="entry name" value="Restriction endonuclease-like"/>
    <property type="match status" value="1"/>
</dbReference>
<comment type="caution">
    <text evidence="3">The sequence shown here is derived from an EMBL/GenBank/DDBJ whole genome shotgun (WGS) entry which is preliminary data.</text>
</comment>
<dbReference type="PANTHER" id="PTHR34704">
    <property type="entry name" value="ATPASE"/>
    <property type="match status" value="1"/>
</dbReference>
<dbReference type="RefSeq" id="WP_303700373.1">
    <property type="nucleotide sequence ID" value="NZ_VSIV01000065.1"/>
</dbReference>
<dbReference type="Pfam" id="PF01637">
    <property type="entry name" value="ATPase_2"/>
    <property type="match status" value="1"/>
</dbReference>
<reference evidence="3 4" key="1">
    <citation type="submission" date="2019-08" db="EMBL/GenBank/DDBJ databases">
        <title>Genomic characterization of a novel candidate phylum (ARYD3) from a high temperature, high salinity tertiary oil reservoir in north central Oklahoma, USA.</title>
        <authorList>
            <person name="Youssef N.H."/>
            <person name="Yadav A."/>
            <person name="Elshahed M.S."/>
        </authorList>
    </citation>
    <scope>NUCLEOTIDE SEQUENCE [LARGE SCALE GENOMIC DNA]</scope>
    <source>
        <strain evidence="3">ARYD1</strain>
    </source>
</reference>
<evidence type="ECO:0000259" key="2">
    <source>
        <dbReference type="Pfam" id="PF03008"/>
    </source>
</evidence>
<dbReference type="Pfam" id="PF03008">
    <property type="entry name" value="DUF234"/>
    <property type="match status" value="1"/>
</dbReference>
<dbReference type="Gene3D" id="3.40.50.300">
    <property type="entry name" value="P-loop containing nucleotide triphosphate hydrolases"/>
    <property type="match status" value="1"/>
</dbReference>
<dbReference type="AlphaFoldDB" id="A0A5D0MML7"/>
<organism evidence="3 4">
    <name type="scientific">Flexistipes sinusarabici</name>
    <dbReference type="NCBI Taxonomy" id="2352"/>
    <lineage>
        <taxon>Bacteria</taxon>
        <taxon>Pseudomonadati</taxon>
        <taxon>Deferribacterota</taxon>
        <taxon>Deferribacteres</taxon>
        <taxon>Deferribacterales</taxon>
        <taxon>Flexistipitaceae</taxon>
        <taxon>Flexistipes</taxon>
    </lineage>
</organism>
<dbReference type="PANTHER" id="PTHR34704:SF1">
    <property type="entry name" value="ATPASE"/>
    <property type="match status" value="1"/>
</dbReference>
<dbReference type="SUPFAM" id="SSF52540">
    <property type="entry name" value="P-loop containing nucleoside triphosphate hydrolases"/>
    <property type="match status" value="1"/>
</dbReference>
<feature type="domain" description="ATPase" evidence="1">
    <location>
        <begin position="6"/>
        <end position="210"/>
    </location>
</feature>
<gene>
    <name evidence="3" type="ORF">FXF49_02680</name>
</gene>
<dbReference type="EMBL" id="VSIV01000065">
    <property type="protein sequence ID" value="TYB34246.1"/>
    <property type="molecule type" value="Genomic_DNA"/>
</dbReference>
<accession>A0A5D0MML7</accession>
<feature type="domain" description="DUF234" evidence="2">
    <location>
        <begin position="319"/>
        <end position="409"/>
    </location>
</feature>